<gene>
    <name evidence="1" type="ORF">An02g03870</name>
</gene>
<organism evidence="1">
    <name type="scientific">Aspergillus niger</name>
    <dbReference type="NCBI Taxonomy" id="5061"/>
    <lineage>
        <taxon>Eukaryota</taxon>
        <taxon>Fungi</taxon>
        <taxon>Dikarya</taxon>
        <taxon>Ascomycota</taxon>
        <taxon>Pezizomycotina</taxon>
        <taxon>Eurotiomycetes</taxon>
        <taxon>Eurotiomycetidae</taxon>
        <taxon>Eurotiales</taxon>
        <taxon>Aspergillaceae</taxon>
        <taxon>Aspergillus</taxon>
        <taxon>Aspergillus subgen. Circumdati</taxon>
    </lineage>
</organism>
<proteinExistence type="predicted"/>
<sequence length="42" mass="4770">MGNLKLVDDIAVMVSSYVPGFCDEMIFNFLLSGWKEDTQQLD</sequence>
<accession>A0AAJ8E4S4</accession>
<reference evidence="1" key="2">
    <citation type="submission" date="2025-08" db="UniProtKB">
        <authorList>
            <consortium name="RefSeq"/>
        </authorList>
    </citation>
    <scope>IDENTIFICATION</scope>
</reference>
<dbReference type="RefSeq" id="XP_059606831.1">
    <property type="nucleotide sequence ID" value="XM_059746206.1"/>
</dbReference>
<dbReference type="VEuPathDB" id="FungiDB:An02g03870"/>
<reference evidence="1" key="1">
    <citation type="submission" date="2025-02" db="EMBL/GenBank/DDBJ databases">
        <authorList>
            <consortium name="NCBI Genome Project"/>
        </authorList>
    </citation>
    <scope>NUCLEOTIDE SEQUENCE</scope>
</reference>
<evidence type="ECO:0000313" key="1">
    <source>
        <dbReference type="RefSeq" id="XP_059606831.1"/>
    </source>
</evidence>
<protein>
    <submittedName>
        <fullName evidence="1">Uncharacterized protein</fullName>
    </submittedName>
</protein>
<name>A0AAJ8E4S4_ASPNG</name>
<dbReference type="AlphaFoldDB" id="A0AAJ8E4S4"/>
<dbReference type="GeneID" id="84590283"/>
<dbReference type="KEGG" id="ang:An02g03870"/>